<evidence type="ECO:0008006" key="3">
    <source>
        <dbReference type="Google" id="ProtNLM"/>
    </source>
</evidence>
<comment type="caution">
    <text evidence="1">The sequence shown here is derived from an EMBL/GenBank/DDBJ whole genome shotgun (WGS) entry which is preliminary data.</text>
</comment>
<evidence type="ECO:0000313" key="2">
    <source>
        <dbReference type="Proteomes" id="UP001358586"/>
    </source>
</evidence>
<reference evidence="1 2" key="1">
    <citation type="submission" date="2023-03" db="EMBL/GenBank/DDBJ databases">
        <title>WGS of Gossypium arboreum.</title>
        <authorList>
            <person name="Yu D."/>
        </authorList>
    </citation>
    <scope>NUCLEOTIDE SEQUENCE [LARGE SCALE GENOMIC DNA]</scope>
    <source>
        <tissue evidence="1">Leaf</tissue>
    </source>
</reference>
<dbReference type="Proteomes" id="UP001358586">
    <property type="component" value="Chromosome 4"/>
</dbReference>
<dbReference type="PANTHER" id="PTHR47481">
    <property type="match status" value="1"/>
</dbReference>
<protein>
    <recommendedName>
        <fullName evidence="3">Retrotransposon Copia-like N-terminal domain-containing protein</fullName>
    </recommendedName>
</protein>
<accession>A0ABR0QAY3</accession>
<name>A0ABR0QAY3_GOSAR</name>
<proteinExistence type="predicted"/>
<dbReference type="PANTHER" id="PTHR47481:SF10">
    <property type="entry name" value="COPIA-LIKE POLYPROTEIN_RETROTRANSPOSON"/>
    <property type="match status" value="1"/>
</dbReference>
<keyword evidence="2" id="KW-1185">Reference proteome</keyword>
<dbReference type="EMBL" id="JARKNE010000004">
    <property type="protein sequence ID" value="KAK5836484.1"/>
    <property type="molecule type" value="Genomic_DNA"/>
</dbReference>
<gene>
    <name evidence="1" type="ORF">PVK06_012276</name>
</gene>
<organism evidence="1 2">
    <name type="scientific">Gossypium arboreum</name>
    <name type="common">Tree cotton</name>
    <name type="synonym">Gossypium nanking</name>
    <dbReference type="NCBI Taxonomy" id="29729"/>
    <lineage>
        <taxon>Eukaryota</taxon>
        <taxon>Viridiplantae</taxon>
        <taxon>Streptophyta</taxon>
        <taxon>Embryophyta</taxon>
        <taxon>Tracheophyta</taxon>
        <taxon>Spermatophyta</taxon>
        <taxon>Magnoliopsida</taxon>
        <taxon>eudicotyledons</taxon>
        <taxon>Gunneridae</taxon>
        <taxon>Pentapetalae</taxon>
        <taxon>rosids</taxon>
        <taxon>malvids</taxon>
        <taxon>Malvales</taxon>
        <taxon>Malvaceae</taxon>
        <taxon>Malvoideae</taxon>
        <taxon>Gossypium</taxon>
    </lineage>
</organism>
<evidence type="ECO:0000313" key="1">
    <source>
        <dbReference type="EMBL" id="KAK5836484.1"/>
    </source>
</evidence>
<sequence>MVTTNSADSASVEPSIAAFNGERVVNLFPRHDVVKLADATYIQWKQQIKLVLDGYDLLGFLDGIAPLPPRFVHTPDGVLALNPSASVFKQQDQLLTSWLLSTIDAALLPSFTDARLVCDVWTIATELFAADTGAKQSRLRHELHSLKKDEEKLEIILTGLPSEFEGVVSSPSMSTSHISLQRVVNALVECENRLHRATRRSLSMRTLLNLWRR</sequence>